<comment type="subunit">
    <text evidence="3">Forms a 24-polypeptide structural core with octahedral symmetry.</text>
</comment>
<feature type="region of interest" description="Disordered" evidence="10">
    <location>
        <begin position="87"/>
        <end position="115"/>
    </location>
</feature>
<comment type="similarity">
    <text evidence="2 9">Belongs to the 2-oxoacid dehydrogenase family.</text>
</comment>
<keyword evidence="5 9" id="KW-0450">Lipoyl</keyword>
<dbReference type="Pfam" id="PF02817">
    <property type="entry name" value="E3_binding"/>
    <property type="match status" value="1"/>
</dbReference>
<evidence type="ECO:0000256" key="3">
    <source>
        <dbReference type="ARBA" id="ARBA00011484"/>
    </source>
</evidence>
<evidence type="ECO:0000256" key="5">
    <source>
        <dbReference type="ARBA" id="ARBA00022823"/>
    </source>
</evidence>
<dbReference type="InterPro" id="IPR023213">
    <property type="entry name" value="CAT-like_dom_sf"/>
</dbReference>
<dbReference type="Gene3D" id="3.30.559.10">
    <property type="entry name" value="Chloramphenicol acetyltransferase-like domain"/>
    <property type="match status" value="1"/>
</dbReference>
<comment type="caution">
    <text evidence="13">The sequence shown here is derived from an EMBL/GenBank/DDBJ whole genome shotgun (WGS) entry which is preliminary data.</text>
</comment>
<keyword evidence="6 9" id="KW-0012">Acyltransferase</keyword>
<evidence type="ECO:0000256" key="1">
    <source>
        <dbReference type="ARBA" id="ARBA00001938"/>
    </source>
</evidence>
<evidence type="ECO:0000256" key="6">
    <source>
        <dbReference type="ARBA" id="ARBA00023315"/>
    </source>
</evidence>
<dbReference type="Gene3D" id="4.10.320.10">
    <property type="entry name" value="E3-binding domain"/>
    <property type="match status" value="1"/>
</dbReference>
<dbReference type="EMBL" id="DSUJ01000011">
    <property type="protein sequence ID" value="HFI92447.1"/>
    <property type="molecule type" value="Genomic_DNA"/>
</dbReference>
<sequence length="554" mass="61131">MRKEFKLPELGENIEAADIVNVLVNEGDFVKKDQGIIEIETDKATIEVPSTLEGKITKLLVKAGDKVKVGQTIMIVDEVGEETAVKTEMPAANKSEEKIVETKSEKKSEEKPLPKPVSVGQKEIVEFHLPELGENIESAEVVNVLVKTGDVIEKDQGLIEIETDKATIEVPSTVSGKVIEVLVKAGEKAKVGQTIIKIETGVLRAEEKVQKPEIEQKYEEEKPVEEIKPVQQQILTGERPSLQPMEFDNQPPILKGAAPAAPSVRRLAREIGVDINKVPGTGPGGRITMDDVKAYSKKLHESREEGIGIGIKSEALPDFSKFGEVKKVEMTNIRKKTAEHLSYAWATIPHVTQFDKADITNLEKTRKELSKIVEKSGAKLTVTGILVKVIVEALKRFPQFNSSIDIEKKEIIYKNYFNIGIAVDTEHGLIVPVIKNADKKSLTEISVEMNALAEKARAKKISLEDLQGGCFTITNLGGIGGTYFTPIVNSPEVAILGVSRSSYEPIWNGYGTFEPRLLLPLSLSYDHRIIDGADAIRFLRFVVESLEQPMKMLL</sequence>
<dbReference type="InterPro" id="IPR050743">
    <property type="entry name" value="2-oxoacid_DH_E2_comp"/>
</dbReference>
<gene>
    <name evidence="13" type="ORF">ENS31_13100</name>
</gene>
<dbReference type="SUPFAM" id="SSF52777">
    <property type="entry name" value="CoA-dependent acyltransferases"/>
    <property type="match status" value="1"/>
</dbReference>
<dbReference type="PROSITE" id="PS50968">
    <property type="entry name" value="BIOTINYL_LIPOYL"/>
    <property type="match status" value="2"/>
</dbReference>
<dbReference type="InterPro" id="IPR001078">
    <property type="entry name" value="2-oxoacid_DH_actylTfrase"/>
</dbReference>
<proteinExistence type="inferred from homology"/>
<evidence type="ECO:0000256" key="8">
    <source>
        <dbReference type="ARBA" id="ARBA00048370"/>
    </source>
</evidence>
<dbReference type="SUPFAM" id="SSF51230">
    <property type="entry name" value="Single hybrid motif"/>
    <property type="match status" value="2"/>
</dbReference>
<organism evidence="13">
    <name type="scientific">Ignavibacterium album</name>
    <dbReference type="NCBI Taxonomy" id="591197"/>
    <lineage>
        <taxon>Bacteria</taxon>
        <taxon>Pseudomonadati</taxon>
        <taxon>Ignavibacteriota</taxon>
        <taxon>Ignavibacteria</taxon>
        <taxon>Ignavibacteriales</taxon>
        <taxon>Ignavibacteriaceae</taxon>
        <taxon>Ignavibacterium</taxon>
    </lineage>
</organism>
<evidence type="ECO:0000256" key="9">
    <source>
        <dbReference type="RuleBase" id="RU003423"/>
    </source>
</evidence>
<evidence type="ECO:0000259" key="11">
    <source>
        <dbReference type="PROSITE" id="PS50968"/>
    </source>
</evidence>
<feature type="compositionally biased region" description="Basic and acidic residues" evidence="10">
    <location>
        <begin position="94"/>
        <end position="113"/>
    </location>
</feature>
<dbReference type="AlphaFoldDB" id="A0A7V3E8I7"/>
<dbReference type="InterPro" id="IPR004167">
    <property type="entry name" value="PSBD"/>
</dbReference>
<dbReference type="PROSITE" id="PS51826">
    <property type="entry name" value="PSBD"/>
    <property type="match status" value="1"/>
</dbReference>
<dbReference type="SUPFAM" id="SSF47005">
    <property type="entry name" value="Peripheral subunit-binding domain of 2-oxo acid dehydrogenase complex"/>
    <property type="match status" value="1"/>
</dbReference>
<evidence type="ECO:0000256" key="2">
    <source>
        <dbReference type="ARBA" id="ARBA00007317"/>
    </source>
</evidence>
<keyword evidence="4 9" id="KW-0808">Transferase</keyword>
<dbReference type="FunFam" id="3.30.559.10:FF:000004">
    <property type="entry name" value="Acetyltransferase component of pyruvate dehydrogenase complex"/>
    <property type="match status" value="1"/>
</dbReference>
<evidence type="ECO:0000256" key="10">
    <source>
        <dbReference type="SAM" id="MobiDB-lite"/>
    </source>
</evidence>
<accession>A0A7V3E8I7</accession>
<evidence type="ECO:0000313" key="13">
    <source>
        <dbReference type="EMBL" id="HFI92447.1"/>
    </source>
</evidence>
<evidence type="ECO:0000259" key="12">
    <source>
        <dbReference type="PROSITE" id="PS51826"/>
    </source>
</evidence>
<comment type="cofactor">
    <cofactor evidence="1 9">
        <name>(R)-lipoate</name>
        <dbReference type="ChEBI" id="CHEBI:83088"/>
    </cofactor>
</comment>
<dbReference type="Pfam" id="PF00198">
    <property type="entry name" value="2-oxoacid_dh"/>
    <property type="match status" value="1"/>
</dbReference>
<dbReference type="GO" id="GO:0005737">
    <property type="term" value="C:cytoplasm"/>
    <property type="evidence" value="ECO:0007669"/>
    <property type="project" value="TreeGrafter"/>
</dbReference>
<protein>
    <recommendedName>
        <fullName evidence="9">Dihydrolipoamide acetyltransferase component of pyruvate dehydrogenase complex</fullName>
        <ecNumber evidence="9">2.3.1.-</ecNumber>
    </recommendedName>
</protein>
<evidence type="ECO:0000256" key="7">
    <source>
        <dbReference type="ARBA" id="ARBA00025211"/>
    </source>
</evidence>
<dbReference type="PANTHER" id="PTHR43178">
    <property type="entry name" value="DIHYDROLIPOAMIDE ACETYLTRANSFERASE COMPONENT OF PYRUVATE DEHYDROGENASE COMPLEX"/>
    <property type="match status" value="1"/>
</dbReference>
<dbReference type="Pfam" id="PF00364">
    <property type="entry name" value="Biotin_lipoyl"/>
    <property type="match status" value="2"/>
</dbReference>
<dbReference type="InterPro" id="IPR036625">
    <property type="entry name" value="E3-bd_dom_sf"/>
</dbReference>
<reference evidence="13" key="1">
    <citation type="journal article" date="2020" name="mSystems">
        <title>Genome- and Community-Level Interaction Insights into Carbon Utilization and Element Cycling Functions of Hydrothermarchaeota in Hydrothermal Sediment.</title>
        <authorList>
            <person name="Zhou Z."/>
            <person name="Liu Y."/>
            <person name="Xu W."/>
            <person name="Pan J."/>
            <person name="Luo Z.H."/>
            <person name="Li M."/>
        </authorList>
    </citation>
    <scope>NUCLEOTIDE SEQUENCE [LARGE SCALE GENOMIC DNA]</scope>
    <source>
        <strain evidence="13">SpSt-479</strain>
    </source>
</reference>
<comment type="catalytic activity">
    <reaction evidence="8">
        <text>N(6)-[(R)-dihydrolipoyl]-L-lysyl-[protein] + acetyl-CoA = N(6)-[(R)-S(8)-acetyldihydrolipoyl]-L-lysyl-[protein] + CoA</text>
        <dbReference type="Rhea" id="RHEA:17017"/>
        <dbReference type="Rhea" id="RHEA-COMP:10475"/>
        <dbReference type="Rhea" id="RHEA-COMP:10478"/>
        <dbReference type="ChEBI" id="CHEBI:57287"/>
        <dbReference type="ChEBI" id="CHEBI:57288"/>
        <dbReference type="ChEBI" id="CHEBI:83100"/>
        <dbReference type="ChEBI" id="CHEBI:83111"/>
        <dbReference type="EC" id="2.3.1.12"/>
    </reaction>
</comment>
<dbReference type="InterPro" id="IPR003016">
    <property type="entry name" value="2-oxoA_DH_lipoyl-BS"/>
</dbReference>
<dbReference type="GO" id="GO:0004742">
    <property type="term" value="F:dihydrolipoyllysine-residue acetyltransferase activity"/>
    <property type="evidence" value="ECO:0007669"/>
    <property type="project" value="UniProtKB-EC"/>
</dbReference>
<comment type="function">
    <text evidence="7">The pyruvate dehydrogenase complex catalyzes the overall conversion of pyruvate to acetyl-CoA and CO(2). It contains multiple copies of three enzymatic components: pyruvate dehydrogenase (E1), dihydrolipoamide acetyltransferase (E2) and lipoamide dehydrogenase (E3).</text>
</comment>
<evidence type="ECO:0000256" key="4">
    <source>
        <dbReference type="ARBA" id="ARBA00022679"/>
    </source>
</evidence>
<dbReference type="GO" id="GO:0031405">
    <property type="term" value="F:lipoic acid binding"/>
    <property type="evidence" value="ECO:0007669"/>
    <property type="project" value="TreeGrafter"/>
</dbReference>
<dbReference type="PANTHER" id="PTHR43178:SF2">
    <property type="entry name" value="DIHYDROLIPOYLLYSINE-RESIDUE ACETYLTRANSFERASE COMPONENT OF PYRUVATE DEHYDROGENASE COMPLEX"/>
    <property type="match status" value="1"/>
</dbReference>
<dbReference type="EC" id="2.3.1.-" evidence="9"/>
<dbReference type="CDD" id="cd06849">
    <property type="entry name" value="lipoyl_domain"/>
    <property type="match status" value="2"/>
</dbReference>
<dbReference type="InterPro" id="IPR000089">
    <property type="entry name" value="Biotin_lipoyl"/>
</dbReference>
<dbReference type="InterPro" id="IPR011053">
    <property type="entry name" value="Single_hybrid_motif"/>
</dbReference>
<feature type="domain" description="Lipoyl-binding" evidence="11">
    <location>
        <begin position="124"/>
        <end position="199"/>
    </location>
</feature>
<name>A0A7V3E8I7_9BACT</name>
<dbReference type="PROSITE" id="PS00189">
    <property type="entry name" value="LIPOYL"/>
    <property type="match status" value="2"/>
</dbReference>
<dbReference type="Gene3D" id="2.40.50.100">
    <property type="match status" value="2"/>
</dbReference>
<feature type="domain" description="Lipoyl-binding" evidence="11">
    <location>
        <begin position="2"/>
        <end position="77"/>
    </location>
</feature>
<feature type="domain" description="Peripheral subunit-binding (PSBD)" evidence="12">
    <location>
        <begin position="259"/>
        <end position="296"/>
    </location>
</feature>